<dbReference type="EMBL" id="LR134359">
    <property type="protein sequence ID" value="VEG60495.1"/>
    <property type="molecule type" value="Genomic_DNA"/>
</dbReference>
<gene>
    <name evidence="1" type="ORF">NCTC11951_00289</name>
</gene>
<dbReference type="Proteomes" id="UP000275504">
    <property type="component" value="Chromosome"/>
</dbReference>
<reference evidence="1 2" key="1">
    <citation type="submission" date="2018-12" db="EMBL/GenBank/DDBJ databases">
        <authorList>
            <consortium name="Pathogen Informatics"/>
        </authorList>
    </citation>
    <scope>NUCLEOTIDE SEQUENCE [LARGE SCALE GENOMIC DNA]</scope>
    <source>
        <strain evidence="1 2">NCTC11951</strain>
    </source>
</reference>
<sequence>MRSILNAYNEAKILQEKNPNNAVVISYLNYKGYYPKIQNTDLLIIQGALKAIQQNNTNFEDNVKLKYEK</sequence>
<dbReference type="AlphaFoldDB" id="A0A448J7E1"/>
<name>A0A448J7E1_CAMJU</name>
<organism evidence="1 2">
    <name type="scientific">Campylobacter jejuni subsp. doylei</name>
    <dbReference type="NCBI Taxonomy" id="32021"/>
    <lineage>
        <taxon>Bacteria</taxon>
        <taxon>Pseudomonadati</taxon>
        <taxon>Campylobacterota</taxon>
        <taxon>Epsilonproteobacteria</taxon>
        <taxon>Campylobacterales</taxon>
        <taxon>Campylobacteraceae</taxon>
        <taxon>Campylobacter</taxon>
    </lineage>
</organism>
<proteinExistence type="predicted"/>
<protein>
    <submittedName>
        <fullName evidence="1">Uncharacterized protein</fullName>
    </submittedName>
</protein>
<evidence type="ECO:0000313" key="1">
    <source>
        <dbReference type="EMBL" id="VEG60495.1"/>
    </source>
</evidence>
<evidence type="ECO:0000313" key="2">
    <source>
        <dbReference type="Proteomes" id="UP000275504"/>
    </source>
</evidence>
<accession>A0A448J7E1</accession>